<accession>A0ABU5YBG3</accession>
<name>A0ABU5YBG3_9FLAO</name>
<dbReference type="EMBL" id="JAYKBV010000018">
    <property type="protein sequence ID" value="MEB3041293.1"/>
    <property type="molecule type" value="Genomic_DNA"/>
</dbReference>
<dbReference type="InterPro" id="IPR024401">
    <property type="entry name" value="WYL_prot"/>
</dbReference>
<comment type="caution">
    <text evidence="1">The sequence shown here is derived from an EMBL/GenBank/DDBJ whole genome shotgun (WGS) entry which is preliminary data.</text>
</comment>
<dbReference type="RefSeq" id="WP_323979929.1">
    <property type="nucleotide sequence ID" value="NZ_JAYKBV010000018.1"/>
</dbReference>
<sequence>MKNTDKKTVFCLAWQFFKQTGYTFSECLKKAWANIKLKAKMKSQIVRFYFLKVDGTIREAWGTICPTIVPPIEHTTNRKANNTIQVYYDTEKQEYRSFKKFNLVA</sequence>
<organism evidence="1 2">
    <name type="scientific">Capnocytophaga gingivalis</name>
    <dbReference type="NCBI Taxonomy" id="1017"/>
    <lineage>
        <taxon>Bacteria</taxon>
        <taxon>Pseudomonadati</taxon>
        <taxon>Bacteroidota</taxon>
        <taxon>Flavobacteriia</taxon>
        <taxon>Flavobacteriales</taxon>
        <taxon>Flavobacteriaceae</taxon>
        <taxon>Capnocytophaga</taxon>
    </lineage>
</organism>
<protein>
    <submittedName>
        <fullName evidence="1">SH3 beta-barrel fold-containing protein</fullName>
    </submittedName>
</protein>
<dbReference type="Proteomes" id="UP001324270">
    <property type="component" value="Unassembled WGS sequence"/>
</dbReference>
<gene>
    <name evidence="1" type="ORF">VJJ49_11425</name>
</gene>
<proteinExistence type="predicted"/>
<evidence type="ECO:0000313" key="1">
    <source>
        <dbReference type="EMBL" id="MEB3041293.1"/>
    </source>
</evidence>
<dbReference type="Pfam" id="PF10902">
    <property type="entry name" value="WYL_2"/>
    <property type="match status" value="1"/>
</dbReference>
<reference evidence="1 2" key="1">
    <citation type="submission" date="2023-12" db="EMBL/GenBank/DDBJ databases">
        <title>Genomic sequences of Capnocytophaga and Parvimonas strains.</title>
        <authorList>
            <person name="Watt R.M."/>
            <person name="Wang M."/>
            <person name="Yang T."/>
            <person name="Tong W.M."/>
        </authorList>
    </citation>
    <scope>NUCLEOTIDE SEQUENCE [LARGE SCALE GENOMIC DNA]</scope>
    <source>
        <strain evidence="1 2">CCUG 13156</strain>
    </source>
</reference>
<keyword evidence="2" id="KW-1185">Reference proteome</keyword>
<evidence type="ECO:0000313" key="2">
    <source>
        <dbReference type="Proteomes" id="UP001324270"/>
    </source>
</evidence>